<comment type="subcellular location">
    <subcellularLocation>
        <location evidence="1">Membrane</location>
        <topology evidence="1">Multi-pass membrane protein</topology>
    </subcellularLocation>
</comment>
<dbReference type="InterPro" id="IPR011701">
    <property type="entry name" value="MFS"/>
</dbReference>
<feature type="transmembrane region" description="Helical" evidence="7">
    <location>
        <begin position="349"/>
        <end position="369"/>
    </location>
</feature>
<dbReference type="PROSITE" id="PS50850">
    <property type="entry name" value="MFS"/>
    <property type="match status" value="1"/>
</dbReference>
<dbReference type="SUPFAM" id="SSF103473">
    <property type="entry name" value="MFS general substrate transporter"/>
    <property type="match status" value="1"/>
</dbReference>
<dbReference type="PANTHER" id="PTHR11662">
    <property type="entry name" value="SOLUTE CARRIER FAMILY 17"/>
    <property type="match status" value="1"/>
</dbReference>
<dbReference type="Pfam" id="PF07690">
    <property type="entry name" value="MFS_1"/>
    <property type="match status" value="1"/>
</dbReference>
<evidence type="ECO:0000256" key="6">
    <source>
        <dbReference type="ARBA" id="ARBA00023136"/>
    </source>
</evidence>
<proteinExistence type="predicted"/>
<dbReference type="FunFam" id="1.20.1250.20:FF:000003">
    <property type="entry name" value="Solute carrier family 17 member 3"/>
    <property type="match status" value="1"/>
</dbReference>
<dbReference type="InParanoid" id="A0A0Q9VY88"/>
<gene>
    <name evidence="9" type="primary">Dvir\GJ25772</name>
    <name evidence="9" type="ORF">Dvir_GJ25772</name>
</gene>
<accession>A0A0Q9VY88</accession>
<organism evidence="9 10">
    <name type="scientific">Drosophila virilis</name>
    <name type="common">Fruit fly</name>
    <dbReference type="NCBI Taxonomy" id="7244"/>
    <lineage>
        <taxon>Eukaryota</taxon>
        <taxon>Metazoa</taxon>
        <taxon>Ecdysozoa</taxon>
        <taxon>Arthropoda</taxon>
        <taxon>Hexapoda</taxon>
        <taxon>Insecta</taxon>
        <taxon>Pterygota</taxon>
        <taxon>Neoptera</taxon>
        <taxon>Endopterygota</taxon>
        <taxon>Diptera</taxon>
        <taxon>Brachycera</taxon>
        <taxon>Muscomorpha</taxon>
        <taxon>Ephydroidea</taxon>
        <taxon>Drosophilidae</taxon>
        <taxon>Drosophila</taxon>
    </lineage>
</organism>
<dbReference type="EMBL" id="CH940654">
    <property type="protein sequence ID" value="KRF77801.1"/>
    <property type="molecule type" value="Genomic_DNA"/>
</dbReference>
<feature type="transmembrane region" description="Helical" evidence="7">
    <location>
        <begin position="150"/>
        <end position="174"/>
    </location>
</feature>
<dbReference type="GO" id="GO:0015293">
    <property type="term" value="F:symporter activity"/>
    <property type="evidence" value="ECO:0007669"/>
    <property type="project" value="UniProtKB-KW"/>
</dbReference>
<dbReference type="KEGG" id="dvi:26530542"/>
<evidence type="ECO:0000256" key="2">
    <source>
        <dbReference type="ARBA" id="ARBA00022448"/>
    </source>
</evidence>
<name>A0A0Q9VY88_DROVI</name>
<keyword evidence="2" id="KW-0813">Transport</keyword>
<dbReference type="InterPro" id="IPR036259">
    <property type="entry name" value="MFS_trans_sf"/>
</dbReference>
<feature type="transmembrane region" description="Helical" evidence="7">
    <location>
        <begin position="211"/>
        <end position="232"/>
    </location>
</feature>
<feature type="transmembrane region" description="Helical" evidence="7">
    <location>
        <begin position="121"/>
        <end position="144"/>
    </location>
</feature>
<dbReference type="FunFam" id="1.20.1250.20:FF:000423">
    <property type="entry name" value="Putative inorganic phosphate cotransporter-like Protein"/>
    <property type="match status" value="1"/>
</dbReference>
<evidence type="ECO:0000256" key="5">
    <source>
        <dbReference type="ARBA" id="ARBA00022989"/>
    </source>
</evidence>
<keyword evidence="3 7" id="KW-0812">Transmembrane</keyword>
<dbReference type="InterPro" id="IPR050382">
    <property type="entry name" value="MFS_Na/Anion_cotransporter"/>
</dbReference>
<feature type="transmembrane region" description="Helical" evidence="7">
    <location>
        <begin position="316"/>
        <end position="337"/>
    </location>
</feature>
<dbReference type="Gene3D" id="1.20.1250.20">
    <property type="entry name" value="MFS general substrate transporter like domains"/>
    <property type="match status" value="2"/>
</dbReference>
<feature type="transmembrane region" description="Helical" evidence="7">
    <location>
        <begin position="91"/>
        <end position="109"/>
    </location>
</feature>
<feature type="domain" description="Major facilitator superfamily (MFS) profile" evidence="8">
    <location>
        <begin position="27"/>
        <end position="466"/>
    </location>
</feature>
<evidence type="ECO:0000256" key="1">
    <source>
        <dbReference type="ARBA" id="ARBA00004141"/>
    </source>
</evidence>
<evidence type="ECO:0000256" key="3">
    <source>
        <dbReference type="ARBA" id="ARBA00022692"/>
    </source>
</evidence>
<evidence type="ECO:0000256" key="4">
    <source>
        <dbReference type="ARBA" id="ARBA00022847"/>
    </source>
</evidence>
<dbReference type="Proteomes" id="UP000008792">
    <property type="component" value="Unassembled WGS sequence"/>
</dbReference>
<evidence type="ECO:0000256" key="7">
    <source>
        <dbReference type="SAM" id="Phobius"/>
    </source>
</evidence>
<feature type="transmembrane region" description="Helical" evidence="7">
    <location>
        <begin position="405"/>
        <end position="428"/>
    </location>
</feature>
<reference evidence="9 10" key="1">
    <citation type="journal article" date="2007" name="Nature">
        <title>Evolution of genes and genomes on the Drosophila phylogeny.</title>
        <authorList>
            <consortium name="Drosophila 12 Genomes Consortium"/>
            <person name="Clark A.G."/>
            <person name="Eisen M.B."/>
            <person name="Smith D.R."/>
            <person name="Bergman C.M."/>
            <person name="Oliver B."/>
            <person name="Markow T.A."/>
            <person name="Kaufman T.C."/>
            <person name="Kellis M."/>
            <person name="Gelbart W."/>
            <person name="Iyer V.N."/>
            <person name="Pollard D.A."/>
            <person name="Sackton T.B."/>
            <person name="Larracuente A.M."/>
            <person name="Singh N.D."/>
            <person name="Abad J.P."/>
            <person name="Abt D.N."/>
            <person name="Adryan B."/>
            <person name="Aguade M."/>
            <person name="Akashi H."/>
            <person name="Anderson W.W."/>
            <person name="Aquadro C.F."/>
            <person name="Ardell D.H."/>
            <person name="Arguello R."/>
            <person name="Artieri C.G."/>
            <person name="Barbash D.A."/>
            <person name="Barker D."/>
            <person name="Barsanti P."/>
            <person name="Batterham P."/>
            <person name="Batzoglou S."/>
            <person name="Begun D."/>
            <person name="Bhutkar A."/>
            <person name="Blanco E."/>
            <person name="Bosak S.A."/>
            <person name="Bradley R.K."/>
            <person name="Brand A.D."/>
            <person name="Brent M.R."/>
            <person name="Brooks A.N."/>
            <person name="Brown R.H."/>
            <person name="Butlin R.K."/>
            <person name="Caggese C."/>
            <person name="Calvi B.R."/>
            <person name="Bernardo de Carvalho A."/>
            <person name="Caspi A."/>
            <person name="Castrezana S."/>
            <person name="Celniker S.E."/>
            <person name="Chang J.L."/>
            <person name="Chapple C."/>
            <person name="Chatterji S."/>
            <person name="Chinwalla A."/>
            <person name="Civetta A."/>
            <person name="Clifton S.W."/>
            <person name="Comeron J.M."/>
            <person name="Costello J.C."/>
            <person name="Coyne J.A."/>
            <person name="Daub J."/>
            <person name="David R.G."/>
            <person name="Delcher A.L."/>
            <person name="Delehaunty K."/>
            <person name="Do C.B."/>
            <person name="Ebling H."/>
            <person name="Edwards K."/>
            <person name="Eickbush T."/>
            <person name="Evans J.D."/>
            <person name="Filipski A."/>
            <person name="Findeiss S."/>
            <person name="Freyhult E."/>
            <person name="Fulton L."/>
            <person name="Fulton R."/>
            <person name="Garcia A.C."/>
            <person name="Gardiner A."/>
            <person name="Garfield D.A."/>
            <person name="Garvin B.E."/>
            <person name="Gibson G."/>
            <person name="Gilbert D."/>
            <person name="Gnerre S."/>
            <person name="Godfrey J."/>
            <person name="Good R."/>
            <person name="Gotea V."/>
            <person name="Gravely B."/>
            <person name="Greenberg A.J."/>
            <person name="Griffiths-Jones S."/>
            <person name="Gross S."/>
            <person name="Guigo R."/>
            <person name="Gustafson E.A."/>
            <person name="Haerty W."/>
            <person name="Hahn M.W."/>
            <person name="Halligan D.L."/>
            <person name="Halpern A.L."/>
            <person name="Halter G.M."/>
            <person name="Han M.V."/>
            <person name="Heger A."/>
            <person name="Hillier L."/>
            <person name="Hinrichs A.S."/>
            <person name="Holmes I."/>
            <person name="Hoskins R.A."/>
            <person name="Hubisz M.J."/>
            <person name="Hultmark D."/>
            <person name="Huntley M.A."/>
            <person name="Jaffe D.B."/>
            <person name="Jagadeeshan S."/>
            <person name="Jeck W.R."/>
            <person name="Johnson J."/>
            <person name="Jones C.D."/>
            <person name="Jordan W.C."/>
            <person name="Karpen G.H."/>
            <person name="Kataoka E."/>
            <person name="Keightley P.D."/>
            <person name="Kheradpour P."/>
            <person name="Kirkness E.F."/>
            <person name="Koerich L.B."/>
            <person name="Kristiansen K."/>
            <person name="Kudrna D."/>
            <person name="Kulathinal R.J."/>
            <person name="Kumar S."/>
            <person name="Kwok R."/>
            <person name="Lander E."/>
            <person name="Langley C.H."/>
            <person name="Lapoint R."/>
            <person name="Lazzaro B.P."/>
            <person name="Lee S.J."/>
            <person name="Levesque L."/>
            <person name="Li R."/>
            <person name="Lin C.F."/>
            <person name="Lin M.F."/>
            <person name="Lindblad-Toh K."/>
            <person name="Llopart A."/>
            <person name="Long M."/>
            <person name="Low L."/>
            <person name="Lozovsky E."/>
            <person name="Lu J."/>
            <person name="Luo M."/>
            <person name="Machado C.A."/>
            <person name="Makalowski W."/>
            <person name="Marzo M."/>
            <person name="Matsuda M."/>
            <person name="Matzkin L."/>
            <person name="McAllister B."/>
            <person name="McBride C.S."/>
            <person name="McKernan B."/>
            <person name="McKernan K."/>
            <person name="Mendez-Lago M."/>
            <person name="Minx P."/>
            <person name="Mollenhauer M.U."/>
            <person name="Montooth K."/>
            <person name="Mount S.M."/>
            <person name="Mu X."/>
            <person name="Myers E."/>
            <person name="Negre B."/>
            <person name="Newfeld S."/>
            <person name="Nielsen R."/>
            <person name="Noor M.A."/>
            <person name="O'Grady P."/>
            <person name="Pachter L."/>
            <person name="Papaceit M."/>
            <person name="Parisi M.J."/>
            <person name="Parisi M."/>
            <person name="Parts L."/>
            <person name="Pedersen J.S."/>
            <person name="Pesole G."/>
            <person name="Phillippy A.M."/>
            <person name="Ponting C.P."/>
            <person name="Pop M."/>
            <person name="Porcelli D."/>
            <person name="Powell J.R."/>
            <person name="Prohaska S."/>
            <person name="Pruitt K."/>
            <person name="Puig M."/>
            <person name="Quesneville H."/>
            <person name="Ram K.R."/>
            <person name="Rand D."/>
            <person name="Rasmussen M.D."/>
            <person name="Reed L.K."/>
            <person name="Reenan R."/>
            <person name="Reily A."/>
            <person name="Remington K.A."/>
            <person name="Rieger T.T."/>
            <person name="Ritchie M.G."/>
            <person name="Robin C."/>
            <person name="Rogers Y.H."/>
            <person name="Rohde C."/>
            <person name="Rozas J."/>
            <person name="Rubenfield M.J."/>
            <person name="Ruiz A."/>
            <person name="Russo S."/>
            <person name="Salzberg S.L."/>
            <person name="Sanchez-Gracia A."/>
            <person name="Saranga D.J."/>
            <person name="Sato H."/>
            <person name="Schaeffer S.W."/>
            <person name="Schatz M.C."/>
            <person name="Schlenke T."/>
            <person name="Schwartz R."/>
            <person name="Segarra C."/>
            <person name="Singh R.S."/>
            <person name="Sirot L."/>
            <person name="Sirota M."/>
            <person name="Sisneros N.B."/>
            <person name="Smith C.D."/>
            <person name="Smith T.F."/>
            <person name="Spieth J."/>
            <person name="Stage D.E."/>
            <person name="Stark A."/>
            <person name="Stephan W."/>
            <person name="Strausberg R.L."/>
            <person name="Strempel S."/>
            <person name="Sturgill D."/>
            <person name="Sutton G."/>
            <person name="Sutton G.G."/>
            <person name="Tao W."/>
            <person name="Teichmann S."/>
            <person name="Tobari Y.N."/>
            <person name="Tomimura Y."/>
            <person name="Tsolas J.M."/>
            <person name="Valente V.L."/>
            <person name="Venter E."/>
            <person name="Venter J.C."/>
            <person name="Vicario S."/>
            <person name="Vieira F.G."/>
            <person name="Vilella A.J."/>
            <person name="Villasante A."/>
            <person name="Walenz B."/>
            <person name="Wang J."/>
            <person name="Wasserman M."/>
            <person name="Watts T."/>
            <person name="Wilson D."/>
            <person name="Wilson R.K."/>
            <person name="Wing R.A."/>
            <person name="Wolfner M.F."/>
            <person name="Wong A."/>
            <person name="Wong G.K."/>
            <person name="Wu C.I."/>
            <person name="Wu G."/>
            <person name="Yamamoto D."/>
            <person name="Yang H.P."/>
            <person name="Yang S.P."/>
            <person name="Yorke J.A."/>
            <person name="Yoshida K."/>
            <person name="Zdobnov E."/>
            <person name="Zhang P."/>
            <person name="Zhang Y."/>
            <person name="Zimin A.V."/>
            <person name="Baldwin J."/>
            <person name="Abdouelleil A."/>
            <person name="Abdulkadir J."/>
            <person name="Abebe A."/>
            <person name="Abera B."/>
            <person name="Abreu J."/>
            <person name="Acer S.C."/>
            <person name="Aftuck L."/>
            <person name="Alexander A."/>
            <person name="An P."/>
            <person name="Anderson E."/>
            <person name="Anderson S."/>
            <person name="Arachi H."/>
            <person name="Azer M."/>
            <person name="Bachantsang P."/>
            <person name="Barry A."/>
            <person name="Bayul T."/>
            <person name="Berlin A."/>
            <person name="Bessette D."/>
            <person name="Bloom T."/>
            <person name="Blye J."/>
            <person name="Boguslavskiy L."/>
            <person name="Bonnet C."/>
            <person name="Boukhgalter B."/>
            <person name="Bourzgui I."/>
            <person name="Brown A."/>
            <person name="Cahill P."/>
            <person name="Channer S."/>
            <person name="Cheshatsang Y."/>
            <person name="Chuda L."/>
            <person name="Citroen M."/>
            <person name="Collymore A."/>
            <person name="Cooke P."/>
            <person name="Costello M."/>
            <person name="D'Aco K."/>
            <person name="Daza R."/>
            <person name="De Haan G."/>
            <person name="DeGray S."/>
            <person name="DeMaso C."/>
            <person name="Dhargay N."/>
            <person name="Dooley K."/>
            <person name="Dooley E."/>
            <person name="Doricent M."/>
            <person name="Dorje P."/>
            <person name="Dorjee K."/>
            <person name="Dupes A."/>
            <person name="Elong R."/>
            <person name="Falk J."/>
            <person name="Farina A."/>
            <person name="Faro S."/>
            <person name="Ferguson D."/>
            <person name="Fisher S."/>
            <person name="Foley C.D."/>
            <person name="Franke A."/>
            <person name="Friedrich D."/>
            <person name="Gadbois L."/>
            <person name="Gearin G."/>
            <person name="Gearin C.R."/>
            <person name="Giannoukos G."/>
            <person name="Goode T."/>
            <person name="Graham J."/>
            <person name="Grandbois E."/>
            <person name="Grewal S."/>
            <person name="Gyaltsen K."/>
            <person name="Hafez N."/>
            <person name="Hagos B."/>
            <person name="Hall J."/>
            <person name="Henson C."/>
            <person name="Hollinger A."/>
            <person name="Honan T."/>
            <person name="Huard M.D."/>
            <person name="Hughes L."/>
            <person name="Hurhula B."/>
            <person name="Husby M.E."/>
            <person name="Kamat A."/>
            <person name="Kanga B."/>
            <person name="Kashin S."/>
            <person name="Khazanovich D."/>
            <person name="Kisner P."/>
            <person name="Lance K."/>
            <person name="Lara M."/>
            <person name="Lee W."/>
            <person name="Lennon N."/>
            <person name="Letendre F."/>
            <person name="LeVine R."/>
            <person name="Lipovsky A."/>
            <person name="Liu X."/>
            <person name="Liu J."/>
            <person name="Liu S."/>
            <person name="Lokyitsang T."/>
            <person name="Lokyitsang Y."/>
            <person name="Lubonja R."/>
            <person name="Lui A."/>
            <person name="MacDonald P."/>
            <person name="Magnisalis V."/>
            <person name="Maru K."/>
            <person name="Matthews C."/>
            <person name="McCusker W."/>
            <person name="McDonough S."/>
            <person name="Mehta T."/>
            <person name="Meldrim J."/>
            <person name="Meneus L."/>
            <person name="Mihai O."/>
            <person name="Mihalev A."/>
            <person name="Mihova T."/>
            <person name="Mittelman R."/>
            <person name="Mlenga V."/>
            <person name="Montmayeur A."/>
            <person name="Mulrain L."/>
            <person name="Navidi A."/>
            <person name="Naylor J."/>
            <person name="Negash T."/>
            <person name="Nguyen T."/>
            <person name="Nguyen N."/>
            <person name="Nicol R."/>
            <person name="Norbu C."/>
            <person name="Norbu N."/>
            <person name="Novod N."/>
            <person name="O'Neill B."/>
            <person name="Osman S."/>
            <person name="Markiewicz E."/>
            <person name="Oyono O.L."/>
            <person name="Patti C."/>
            <person name="Phunkhang P."/>
            <person name="Pierre F."/>
            <person name="Priest M."/>
            <person name="Raghuraman S."/>
            <person name="Rege F."/>
            <person name="Reyes R."/>
            <person name="Rise C."/>
            <person name="Rogov P."/>
            <person name="Ross K."/>
            <person name="Ryan E."/>
            <person name="Settipalli S."/>
            <person name="Shea T."/>
            <person name="Sherpa N."/>
            <person name="Shi L."/>
            <person name="Shih D."/>
            <person name="Sparrow T."/>
            <person name="Spaulding J."/>
            <person name="Stalker J."/>
            <person name="Stange-Thomann N."/>
            <person name="Stavropoulos S."/>
            <person name="Stone C."/>
            <person name="Strader C."/>
            <person name="Tesfaye S."/>
            <person name="Thomson T."/>
            <person name="Thoulutsang Y."/>
            <person name="Thoulutsang D."/>
            <person name="Topham K."/>
            <person name="Topping I."/>
            <person name="Tsamla T."/>
            <person name="Vassiliev H."/>
            <person name="Vo A."/>
            <person name="Wangchuk T."/>
            <person name="Wangdi T."/>
            <person name="Weiand M."/>
            <person name="Wilkinson J."/>
            <person name="Wilson A."/>
            <person name="Yadav S."/>
            <person name="Young G."/>
            <person name="Yu Q."/>
            <person name="Zembek L."/>
            <person name="Zhong D."/>
            <person name="Zimmer A."/>
            <person name="Zwirko Z."/>
            <person name="Jaffe D.B."/>
            <person name="Alvarez P."/>
            <person name="Brockman W."/>
            <person name="Butler J."/>
            <person name="Chin C."/>
            <person name="Gnerre S."/>
            <person name="Grabherr M."/>
            <person name="Kleber M."/>
            <person name="Mauceli E."/>
            <person name="MacCallum I."/>
        </authorList>
    </citation>
    <scope>NUCLEOTIDE SEQUENCE [LARGE SCALE GENOMIC DNA]</scope>
    <source>
        <strain evidence="10">Tucson 15010-1051.87</strain>
    </source>
</reference>
<dbReference type="GO" id="GO:0016020">
    <property type="term" value="C:membrane"/>
    <property type="evidence" value="ECO:0007669"/>
    <property type="project" value="UniProtKB-SubCell"/>
</dbReference>
<feature type="transmembrane region" description="Helical" evidence="7">
    <location>
        <begin position="440"/>
        <end position="461"/>
    </location>
</feature>
<keyword evidence="5 7" id="KW-1133">Transmembrane helix</keyword>
<sequence>METEYEDNRPVWARNFNHGCLLPQRAVITLMGFFGLICAYTNRVSISFAITKLVVPINRTDQNSGVCAPEEVSDDGLGINNGSTYKWSEQLQGLVLGSFYIGYLISHLPGGIFSDKFGAKWILGISILMSGMCTAFTPLAVFFGAEWGLIAIRILMGVAQGPIFPSLTTLLAYWVPAKERGSLGTFCYSGVTAGIVVCNICSGQMLHYFRWTVTLITFGFIAGVWFIFFILLGTSTPYDHPCISPMEIAFLAKQIPKKSVNLPIPWRQILLSKALFAAIISQIGHDCSYFAMISYLPKYMADVLQFSIRTTGIVSTFPFIAMWASSLISGLMADWLIRTGKMSINSERKLFTFIGALFPGMFMVAASYAECNKGLVVLFITLALFTMGPYYAGQKLTPMDMSPSYSGTLMAIINGFGALAGLISPPIIGAMTPNATMYEWRWVFWLGLVILVLSAVFFCLWGTTEMQPYDPNFSMQNV</sequence>
<dbReference type="OrthoDB" id="2985014at2759"/>
<evidence type="ECO:0000313" key="9">
    <source>
        <dbReference type="EMBL" id="KRF77801.1"/>
    </source>
</evidence>
<keyword evidence="10" id="KW-1185">Reference proteome</keyword>
<evidence type="ECO:0000313" key="10">
    <source>
        <dbReference type="Proteomes" id="UP000008792"/>
    </source>
</evidence>
<dbReference type="GO" id="GO:0006820">
    <property type="term" value="P:monoatomic anion transport"/>
    <property type="evidence" value="ECO:0007669"/>
    <property type="project" value="TreeGrafter"/>
</dbReference>
<evidence type="ECO:0000259" key="8">
    <source>
        <dbReference type="PROSITE" id="PS50850"/>
    </source>
</evidence>
<protein>
    <recommendedName>
        <fullName evidence="8">Major facilitator superfamily (MFS) profile domain-containing protein</fullName>
    </recommendedName>
</protein>
<feature type="transmembrane region" description="Helical" evidence="7">
    <location>
        <begin position="186"/>
        <end position="205"/>
    </location>
</feature>
<dbReference type="AlphaFoldDB" id="A0A0Q9VY88"/>
<feature type="transmembrane region" description="Helical" evidence="7">
    <location>
        <begin position="375"/>
        <end position="393"/>
    </location>
</feature>
<keyword evidence="6 7" id="KW-0472">Membrane</keyword>
<dbReference type="PANTHER" id="PTHR11662:SF415">
    <property type="entry name" value="AT30085P-RELATED"/>
    <property type="match status" value="1"/>
</dbReference>
<dbReference type="InterPro" id="IPR020846">
    <property type="entry name" value="MFS_dom"/>
</dbReference>
<keyword evidence="4" id="KW-0769">Symport</keyword>